<accession>T0KCK2</accession>
<evidence type="ECO:0000256" key="4">
    <source>
        <dbReference type="ARBA" id="ARBA00022807"/>
    </source>
</evidence>
<sequence length="443" mass="51189">MRYIVLVIVSLFFISCATKESTLVKSEKKSKKNIEIYEVSNIPQDVEFFTKNAPKDREKESVQSQYEKYYFSVWNYEKPRASLESIKWPLRVYGVKNSYAENFHPISQEFFDEMQENSNFDEYGSLNANAITLRHVDMRIFPTSKPLLKDPNLAGEGFPFDYLQNSTLGANKPLFVSHYSKDREWLYAFSSFASGWIRSSEVVFLNKKHTDAWQKAQQIFFIKDKQAIYDSEGNFLFSSKLGTLLALISEEEDYFIALAISSYKNSKPLFERVKISKTIAKKEVLDLDRDSLRAVMSEVFKDNYGWGGMYGQRDCSSMLRDMFAPFGIWLPRNSKEQARIGEVISLENLSDDEKIYTIIEKAIPFETLLYISGHIVLYVGLFDDEIIVFHNTWGVKTIEDGVKGRAVIGKTIFSTLEFGNDLPNYDKESSILRNLKSMNILTR</sequence>
<keyword evidence="3" id="KW-0378">Hydrolase</keyword>
<feature type="domain" description="NlpC/P60" evidence="5">
    <location>
        <begin position="303"/>
        <end position="379"/>
    </location>
</feature>
<dbReference type="InterPro" id="IPR025606">
    <property type="entry name" value="NLPC/P60_N_dom"/>
</dbReference>
<dbReference type="Pfam" id="PF00877">
    <property type="entry name" value="NLPC_P60"/>
    <property type="match status" value="1"/>
</dbReference>
<evidence type="ECO:0000256" key="3">
    <source>
        <dbReference type="ARBA" id="ARBA00022801"/>
    </source>
</evidence>
<dbReference type="GO" id="GO:0006508">
    <property type="term" value="P:proteolysis"/>
    <property type="evidence" value="ECO:0007669"/>
    <property type="project" value="UniProtKB-KW"/>
</dbReference>
<evidence type="ECO:0000313" key="9">
    <source>
        <dbReference type="EMBL" id="EQB34454.1"/>
    </source>
</evidence>
<dbReference type="PATRIC" id="fig|1172190.3.peg.2049"/>
<dbReference type="InterPro" id="IPR027017">
    <property type="entry name" value="P60_peptidase_YkfC"/>
</dbReference>
<evidence type="ECO:0000313" key="10">
    <source>
        <dbReference type="Proteomes" id="UP000015520"/>
    </source>
</evidence>
<dbReference type="Pfam" id="PF12912">
    <property type="entry name" value="N_NLPC_P60"/>
    <property type="match status" value="1"/>
</dbReference>
<evidence type="ECO:0000259" key="8">
    <source>
        <dbReference type="Pfam" id="PF12914"/>
    </source>
</evidence>
<dbReference type="PROSITE" id="PS51257">
    <property type="entry name" value="PROKAR_LIPOPROTEIN"/>
    <property type="match status" value="1"/>
</dbReference>
<keyword evidence="2" id="KW-0645">Protease</keyword>
<evidence type="ECO:0000256" key="2">
    <source>
        <dbReference type="ARBA" id="ARBA00022670"/>
    </source>
</evidence>
<protein>
    <recommendedName>
        <fullName evidence="11">Glycoside hydrolase</fullName>
    </recommendedName>
</protein>
<dbReference type="InterPro" id="IPR039439">
    <property type="entry name" value="SH3b1_dom"/>
</dbReference>
<dbReference type="Pfam" id="PF12914">
    <property type="entry name" value="SH3_7"/>
    <property type="match status" value="1"/>
</dbReference>
<dbReference type="STRING" id="1172190.M947_10635"/>
<evidence type="ECO:0008006" key="11">
    <source>
        <dbReference type="Google" id="ProtNLM"/>
    </source>
</evidence>
<organism evidence="9 10">
    <name type="scientific">Sulfurimonas hongkongensis</name>
    <dbReference type="NCBI Taxonomy" id="1172190"/>
    <lineage>
        <taxon>Bacteria</taxon>
        <taxon>Pseudomonadati</taxon>
        <taxon>Campylobacterota</taxon>
        <taxon>Epsilonproteobacteria</taxon>
        <taxon>Campylobacterales</taxon>
        <taxon>Sulfurimonadaceae</taxon>
        <taxon>Sulfurimonas</taxon>
    </lineage>
</organism>
<comment type="caution">
    <text evidence="9">The sequence shown here is derived from an EMBL/GenBank/DDBJ whole genome shotgun (WGS) entry which is preliminary data.</text>
</comment>
<dbReference type="EMBL" id="AUPZ01000017">
    <property type="protein sequence ID" value="EQB34454.1"/>
    <property type="molecule type" value="Genomic_DNA"/>
</dbReference>
<dbReference type="SUPFAM" id="SSF54001">
    <property type="entry name" value="Cysteine proteinases"/>
    <property type="match status" value="1"/>
</dbReference>
<dbReference type="eggNOG" id="COG0791">
    <property type="taxonomic scope" value="Bacteria"/>
</dbReference>
<evidence type="ECO:0000259" key="5">
    <source>
        <dbReference type="Pfam" id="PF00877"/>
    </source>
</evidence>
<dbReference type="Pfam" id="PF12913">
    <property type="entry name" value="SH3_6"/>
    <property type="match status" value="1"/>
</dbReference>
<comment type="similarity">
    <text evidence="1">Belongs to the peptidase C40 family.</text>
</comment>
<evidence type="ECO:0000259" key="6">
    <source>
        <dbReference type="Pfam" id="PF12912"/>
    </source>
</evidence>
<evidence type="ECO:0000256" key="1">
    <source>
        <dbReference type="ARBA" id="ARBA00007074"/>
    </source>
</evidence>
<dbReference type="GO" id="GO:0008234">
    <property type="term" value="F:cysteine-type peptidase activity"/>
    <property type="evidence" value="ECO:0007669"/>
    <property type="project" value="UniProtKB-KW"/>
</dbReference>
<dbReference type="RefSeq" id="WP_021288362.1">
    <property type="nucleotide sequence ID" value="NZ_AUPZ01000017.1"/>
</dbReference>
<dbReference type="AlphaFoldDB" id="T0KCK2"/>
<proteinExistence type="inferred from homology"/>
<dbReference type="Proteomes" id="UP000015520">
    <property type="component" value="Unassembled WGS sequence"/>
</dbReference>
<dbReference type="InterPro" id="IPR038765">
    <property type="entry name" value="Papain-like_cys_pep_sf"/>
</dbReference>
<dbReference type="InterPro" id="IPR000064">
    <property type="entry name" value="NLP_P60_dom"/>
</dbReference>
<keyword evidence="4" id="KW-0788">Thiol protease</keyword>
<dbReference type="Gene3D" id="3.90.1720.10">
    <property type="entry name" value="endopeptidase domain like (from Nostoc punctiforme)"/>
    <property type="match status" value="1"/>
</dbReference>
<feature type="domain" description="SH3b2-type SH3" evidence="8">
    <location>
        <begin position="211"/>
        <end position="250"/>
    </location>
</feature>
<evidence type="ECO:0000259" key="7">
    <source>
        <dbReference type="Pfam" id="PF12913"/>
    </source>
</evidence>
<dbReference type="InterPro" id="IPR026864">
    <property type="entry name" value="SH3b2-type_SH3"/>
</dbReference>
<name>T0KCK2_9BACT</name>
<feature type="domain" description="NLPC/P60 N-terminal" evidence="6">
    <location>
        <begin position="6"/>
        <end position="123"/>
    </location>
</feature>
<feature type="domain" description="SH3b1" evidence="7">
    <location>
        <begin position="146"/>
        <end position="198"/>
    </location>
</feature>
<dbReference type="OrthoDB" id="9799970at2"/>
<reference evidence="9 10" key="1">
    <citation type="submission" date="2013-07" db="EMBL/GenBank/DDBJ databases">
        <title>Sulfurimonas hongkongensis AST-10 Genome Sequencing.</title>
        <authorList>
            <person name="Cai L."/>
            <person name="Zhang T."/>
        </authorList>
    </citation>
    <scope>NUCLEOTIDE SEQUENCE [LARGE SCALE GENOMIC DNA]</scope>
    <source>
        <strain evidence="9 10">AST-10</strain>
    </source>
</reference>
<dbReference type="PIRSF" id="PIRSF019015">
    <property type="entry name" value="P60_peptidase_YkfC"/>
    <property type="match status" value="1"/>
</dbReference>
<keyword evidence="10" id="KW-1185">Reference proteome</keyword>
<gene>
    <name evidence="9" type="ORF">M947_10635</name>
</gene>